<dbReference type="EMBL" id="LNCD01000137">
    <property type="protein sequence ID" value="KWV42128.1"/>
    <property type="molecule type" value="Genomic_DNA"/>
</dbReference>
<dbReference type="RefSeq" id="WP_062374769.1">
    <property type="nucleotide sequence ID" value="NZ_LNCD01000137.1"/>
</dbReference>
<evidence type="ECO:0008006" key="3">
    <source>
        <dbReference type="Google" id="ProtNLM"/>
    </source>
</evidence>
<keyword evidence="2" id="KW-1185">Reference proteome</keyword>
<reference evidence="1 2" key="1">
    <citation type="submission" date="2015-11" db="EMBL/GenBank/DDBJ databases">
        <title>Draft Genome Sequence of the Strain BR 10423 (Rhizobium sp.) isolated from nodules of Mimosa pudica.</title>
        <authorList>
            <person name="Barauna A.C."/>
            <person name="Zilli J.E."/>
            <person name="Simoes-Araujo J.L."/>
            <person name="Reis V.M."/>
            <person name="James E.K."/>
            <person name="Reis F.B.Jr."/>
            <person name="Rouws L.F."/>
            <person name="Passos S.R."/>
            <person name="Gois S.R."/>
        </authorList>
    </citation>
    <scope>NUCLEOTIDE SEQUENCE [LARGE SCALE GENOMIC DNA]</scope>
    <source>
        <strain evidence="1 2">BR10423</strain>
    </source>
</reference>
<proteinExistence type="predicted"/>
<protein>
    <recommendedName>
        <fullName evidence="3">Tail sheath protein subtilisin-like domain-containing protein</fullName>
    </recommendedName>
</protein>
<comment type="caution">
    <text evidence="1">The sequence shown here is derived from an EMBL/GenBank/DDBJ whole genome shotgun (WGS) entry which is preliminary data.</text>
</comment>
<dbReference type="AlphaFoldDB" id="A0A109J4F1"/>
<sequence length="501" mass="53117">MASNIPANLTAPLFTFDVQSGGNFEAENRLILLGHGLAAGLLAADGIALCNTKEDARRLAGVGSMLESMFIATRRNAPAQEIWIGRVADTGTAEIRTITVGAVPAAGGQGVLQIAGESISVEIPAGATANAVAASLSAAINAYYNRFTGRSLPFTATVTTNVVTITARHKGTYATGLDIFVPVLDSANAFTGLFTFATTTPGAGTPSLANVLAAMNDDAFEVIVSAFGDATNLALLDAFLGPVSGRWSYAQQLYGHAFYPKTDTTANLATFALARDTWHLTMVPELAGGGNGTPEYQWVAAFVGRIAPWLGGGANGDVSRNQSGLVVLDVLAPRDRNYWMDYGTRDSMLKSGVSTWSVNRNGEVMIDKIITHQQTTNGAPDTTFRDIQAVYQVTYALKKFRADLAYEHSNKALAQDNPSNLDAITTPKDIRATLFHSYQSMPGVLKNSTSVLPYIVVSIDQDNPNRVNAQLPMDRVNALDIFAGLANVYSQFTTSAATASL</sequence>
<accession>A0A109J4F1</accession>
<dbReference type="OrthoDB" id="5442644at2"/>
<evidence type="ECO:0000313" key="2">
    <source>
        <dbReference type="Proteomes" id="UP000068164"/>
    </source>
</evidence>
<evidence type="ECO:0000313" key="1">
    <source>
        <dbReference type="EMBL" id="KWV42128.1"/>
    </source>
</evidence>
<name>A0A109J4F1_9HYPH</name>
<gene>
    <name evidence="1" type="ORF">AS026_21200</name>
</gene>
<organism evidence="1 2">
    <name type="scientific">Rhizobium altiplani</name>
    <dbReference type="NCBI Taxonomy" id="1864509"/>
    <lineage>
        <taxon>Bacteria</taxon>
        <taxon>Pseudomonadati</taxon>
        <taxon>Pseudomonadota</taxon>
        <taxon>Alphaproteobacteria</taxon>
        <taxon>Hyphomicrobiales</taxon>
        <taxon>Rhizobiaceae</taxon>
        <taxon>Rhizobium/Agrobacterium group</taxon>
        <taxon>Rhizobium</taxon>
    </lineage>
</organism>
<dbReference type="Proteomes" id="UP000068164">
    <property type="component" value="Unassembled WGS sequence"/>
</dbReference>